<keyword evidence="9" id="KW-0472">Membrane</keyword>
<dbReference type="PROSITE" id="PS00086">
    <property type="entry name" value="CYTOCHROME_P450"/>
    <property type="match status" value="1"/>
</dbReference>
<evidence type="ECO:0000256" key="10">
    <source>
        <dbReference type="PIRSR" id="PIRSR602401-1"/>
    </source>
</evidence>
<dbReference type="GO" id="GO:0016705">
    <property type="term" value="F:oxidoreductase activity, acting on paired donors, with incorporation or reduction of molecular oxygen"/>
    <property type="evidence" value="ECO:0007669"/>
    <property type="project" value="InterPro"/>
</dbReference>
<dbReference type="InterPro" id="IPR050651">
    <property type="entry name" value="Plant_Cytochrome_P450_Monoox"/>
</dbReference>
<accession>A0A843WLL9</accession>
<comment type="cofactor">
    <cofactor evidence="1 10">
        <name>heme</name>
        <dbReference type="ChEBI" id="CHEBI:30413"/>
    </cofactor>
</comment>
<dbReference type="Proteomes" id="UP000652761">
    <property type="component" value="Unassembled WGS sequence"/>
</dbReference>
<organism evidence="12 13">
    <name type="scientific">Colocasia esculenta</name>
    <name type="common">Wild taro</name>
    <name type="synonym">Arum esculentum</name>
    <dbReference type="NCBI Taxonomy" id="4460"/>
    <lineage>
        <taxon>Eukaryota</taxon>
        <taxon>Viridiplantae</taxon>
        <taxon>Streptophyta</taxon>
        <taxon>Embryophyta</taxon>
        <taxon>Tracheophyta</taxon>
        <taxon>Spermatophyta</taxon>
        <taxon>Magnoliopsida</taxon>
        <taxon>Liliopsida</taxon>
        <taxon>Araceae</taxon>
        <taxon>Aroideae</taxon>
        <taxon>Colocasieae</taxon>
        <taxon>Colocasia</taxon>
    </lineage>
</organism>
<evidence type="ECO:0000256" key="8">
    <source>
        <dbReference type="ARBA" id="ARBA00023004"/>
    </source>
</evidence>
<dbReference type="GO" id="GO:0005506">
    <property type="term" value="F:iron ion binding"/>
    <property type="evidence" value="ECO:0007669"/>
    <property type="project" value="InterPro"/>
</dbReference>
<comment type="subcellular location">
    <subcellularLocation>
        <location evidence="2">Membrane</location>
    </subcellularLocation>
</comment>
<comment type="similarity">
    <text evidence="11">Belongs to the cytochrome P450 family.</text>
</comment>
<dbReference type="InterPro" id="IPR001128">
    <property type="entry name" value="Cyt_P450"/>
</dbReference>
<dbReference type="SUPFAM" id="SSF48264">
    <property type="entry name" value="Cytochrome P450"/>
    <property type="match status" value="1"/>
</dbReference>
<dbReference type="GO" id="GO:0016020">
    <property type="term" value="C:membrane"/>
    <property type="evidence" value="ECO:0007669"/>
    <property type="project" value="UniProtKB-SubCell"/>
</dbReference>
<dbReference type="InterPro" id="IPR017972">
    <property type="entry name" value="Cyt_P450_CS"/>
</dbReference>
<dbReference type="Gene3D" id="1.10.630.10">
    <property type="entry name" value="Cytochrome P450"/>
    <property type="match status" value="1"/>
</dbReference>
<name>A0A843WLL9_COLES</name>
<dbReference type="Pfam" id="PF00067">
    <property type="entry name" value="p450"/>
    <property type="match status" value="1"/>
</dbReference>
<proteinExistence type="inferred from homology"/>
<evidence type="ECO:0000256" key="7">
    <source>
        <dbReference type="ARBA" id="ARBA00023002"/>
    </source>
</evidence>
<dbReference type="OrthoDB" id="507451at2759"/>
<evidence type="ECO:0000256" key="1">
    <source>
        <dbReference type="ARBA" id="ARBA00001971"/>
    </source>
</evidence>
<evidence type="ECO:0000256" key="9">
    <source>
        <dbReference type="ARBA" id="ARBA00023136"/>
    </source>
</evidence>
<dbReference type="PANTHER" id="PTHR47947:SF26">
    <property type="entry name" value="CYTOCHROME P450"/>
    <property type="match status" value="1"/>
</dbReference>
<evidence type="ECO:0008006" key="14">
    <source>
        <dbReference type="Google" id="ProtNLM"/>
    </source>
</evidence>
<evidence type="ECO:0000256" key="3">
    <source>
        <dbReference type="ARBA" id="ARBA00022617"/>
    </source>
</evidence>
<keyword evidence="4" id="KW-0812">Transmembrane</keyword>
<dbReference type="PANTHER" id="PTHR47947">
    <property type="entry name" value="CYTOCHROME P450 82C3-RELATED"/>
    <property type="match status" value="1"/>
</dbReference>
<feature type="binding site" description="axial binding residue" evidence="10">
    <location>
        <position position="452"/>
    </location>
    <ligand>
        <name>heme</name>
        <dbReference type="ChEBI" id="CHEBI:30413"/>
    </ligand>
    <ligandPart>
        <name>Fe</name>
        <dbReference type="ChEBI" id="CHEBI:18248"/>
    </ligandPart>
</feature>
<evidence type="ECO:0000256" key="6">
    <source>
        <dbReference type="ARBA" id="ARBA00022989"/>
    </source>
</evidence>
<keyword evidence="6" id="KW-1133">Transmembrane helix</keyword>
<dbReference type="PRINTS" id="PR00463">
    <property type="entry name" value="EP450I"/>
</dbReference>
<keyword evidence="7 11" id="KW-0560">Oxidoreductase</keyword>
<evidence type="ECO:0000256" key="4">
    <source>
        <dbReference type="ARBA" id="ARBA00022692"/>
    </source>
</evidence>
<evidence type="ECO:0000313" key="13">
    <source>
        <dbReference type="Proteomes" id="UP000652761"/>
    </source>
</evidence>
<comment type="caution">
    <text evidence="12">The sequence shown here is derived from an EMBL/GenBank/DDBJ whole genome shotgun (WGS) entry which is preliminary data.</text>
</comment>
<evidence type="ECO:0000256" key="11">
    <source>
        <dbReference type="RuleBase" id="RU000461"/>
    </source>
</evidence>
<dbReference type="AlphaFoldDB" id="A0A843WLL9"/>
<keyword evidence="3 10" id="KW-0349">Heme</keyword>
<reference evidence="12" key="1">
    <citation type="submission" date="2017-07" db="EMBL/GenBank/DDBJ databases">
        <title>Taro Niue Genome Assembly and Annotation.</title>
        <authorList>
            <person name="Atibalentja N."/>
            <person name="Keating K."/>
            <person name="Fields C.J."/>
        </authorList>
    </citation>
    <scope>NUCLEOTIDE SEQUENCE</scope>
    <source>
        <strain evidence="12">Niue_2</strain>
        <tissue evidence="12">Leaf</tissue>
    </source>
</reference>
<evidence type="ECO:0000256" key="2">
    <source>
        <dbReference type="ARBA" id="ARBA00004370"/>
    </source>
</evidence>
<dbReference type="GO" id="GO:0020037">
    <property type="term" value="F:heme binding"/>
    <property type="evidence" value="ECO:0007669"/>
    <property type="project" value="InterPro"/>
</dbReference>
<keyword evidence="13" id="KW-1185">Reference proteome</keyword>
<evidence type="ECO:0000313" key="12">
    <source>
        <dbReference type="EMBL" id="MQM11422.1"/>
    </source>
</evidence>
<dbReference type="InterPro" id="IPR036396">
    <property type="entry name" value="Cyt_P450_sf"/>
</dbReference>
<feature type="non-terminal residue" evidence="12">
    <location>
        <position position="1"/>
    </location>
</feature>
<evidence type="ECO:0000256" key="5">
    <source>
        <dbReference type="ARBA" id="ARBA00022723"/>
    </source>
</evidence>
<protein>
    <recommendedName>
        <fullName evidence="14">Cytochrome P450</fullName>
    </recommendedName>
</protein>
<sequence>CSSWLAGGRASGKKGDDHQVVHRLPPEPAGAWPVVGHLPLLGGKELVARTLGRMADKYGPVFMLRLGAHRTLVISSQEAARDCFTTCDRDFASRPRSTVGKHLCYDHSMIGVSPYGPRWRGMRKMATAELLSPVLARLEKLRHVRSTEVDMRMGELHQLCEHSGGPKVVDMGQWFMDTTFNVIVRMVVGKRYFGGGGGEGEQMRRFQKALTELIYLLGMFVPSDGVPWLEWLDLQGYIKAMKRTSKELEAVLVTWIEEHRQKKRDEIDNVEGEQDFIDAMLSSMEGVDLAGLDTDTAIKATVLNVVAGGMDTSAFTMTWTLALLLNHRPVLDKVRRELDLHVGTARNVEEKDVTNLVYLQAVVKEAMRLYPVGTLSVPHESTADCQVGGYHIPAGTRLLTNLWKLHRDPQMWSPDPEEFRPERFLAGGEAAGVEVRGQQFGFMPFGSGRRMCPAVNLAQPLIQLILARLVHEFELGTPGGAPVDMGEGLGLALTKTAPLEVLITPRLSSHLYHHQ</sequence>
<gene>
    <name evidence="12" type="ORF">Taro_044328</name>
</gene>
<dbReference type="InterPro" id="IPR002401">
    <property type="entry name" value="Cyt_P450_E_grp-I"/>
</dbReference>
<keyword evidence="8 10" id="KW-0408">Iron</keyword>
<dbReference type="EMBL" id="NMUH01004975">
    <property type="protein sequence ID" value="MQM11422.1"/>
    <property type="molecule type" value="Genomic_DNA"/>
</dbReference>
<keyword evidence="5 10" id="KW-0479">Metal-binding</keyword>
<dbReference type="FunFam" id="1.10.630.10:FF:000026">
    <property type="entry name" value="Cytochrome P450 82C4"/>
    <property type="match status" value="1"/>
</dbReference>
<dbReference type="GO" id="GO:0004497">
    <property type="term" value="F:monooxygenase activity"/>
    <property type="evidence" value="ECO:0007669"/>
    <property type="project" value="UniProtKB-KW"/>
</dbReference>
<keyword evidence="11" id="KW-0503">Monooxygenase</keyword>
<dbReference type="PRINTS" id="PR00385">
    <property type="entry name" value="P450"/>
</dbReference>